<dbReference type="GO" id="GO:0005829">
    <property type="term" value="C:cytosol"/>
    <property type="evidence" value="ECO:0007669"/>
    <property type="project" value="TreeGrafter"/>
</dbReference>
<feature type="domain" description="USP" evidence="1">
    <location>
        <begin position="1"/>
        <end position="75"/>
    </location>
</feature>
<dbReference type="SUPFAM" id="SSF54001">
    <property type="entry name" value="Cysteine proteinases"/>
    <property type="match status" value="1"/>
</dbReference>
<evidence type="ECO:0000313" key="2">
    <source>
        <dbReference type="EMBL" id="CAF4585272.1"/>
    </source>
</evidence>
<dbReference type="InterPro" id="IPR028889">
    <property type="entry name" value="USP"/>
</dbReference>
<feature type="non-terminal residue" evidence="2">
    <location>
        <position position="1"/>
    </location>
</feature>
<dbReference type="InterPro" id="IPR050164">
    <property type="entry name" value="Peptidase_C19"/>
</dbReference>
<evidence type="ECO:0000259" key="1">
    <source>
        <dbReference type="PROSITE" id="PS50235"/>
    </source>
</evidence>
<accession>A0A821ASN1</accession>
<feature type="non-terminal residue" evidence="2">
    <location>
        <position position="119"/>
    </location>
</feature>
<dbReference type="GO" id="GO:0005634">
    <property type="term" value="C:nucleus"/>
    <property type="evidence" value="ECO:0007669"/>
    <property type="project" value="TreeGrafter"/>
</dbReference>
<dbReference type="InterPro" id="IPR038765">
    <property type="entry name" value="Papain-like_cys_pep_sf"/>
</dbReference>
<dbReference type="Proteomes" id="UP000663866">
    <property type="component" value="Unassembled WGS sequence"/>
</dbReference>
<dbReference type="PANTHER" id="PTHR24006">
    <property type="entry name" value="UBIQUITIN CARBOXYL-TERMINAL HYDROLASE"/>
    <property type="match status" value="1"/>
</dbReference>
<dbReference type="Pfam" id="PF00443">
    <property type="entry name" value="UCH"/>
    <property type="match status" value="1"/>
</dbReference>
<dbReference type="Gene3D" id="3.90.70.10">
    <property type="entry name" value="Cysteine proteinases"/>
    <property type="match status" value="1"/>
</dbReference>
<organism evidence="2 3">
    <name type="scientific">Rotaria magnacalcarata</name>
    <dbReference type="NCBI Taxonomy" id="392030"/>
    <lineage>
        <taxon>Eukaryota</taxon>
        <taxon>Metazoa</taxon>
        <taxon>Spiralia</taxon>
        <taxon>Gnathifera</taxon>
        <taxon>Rotifera</taxon>
        <taxon>Eurotatoria</taxon>
        <taxon>Bdelloidea</taxon>
        <taxon>Philodinida</taxon>
        <taxon>Philodinidae</taxon>
        <taxon>Rotaria</taxon>
    </lineage>
</organism>
<proteinExistence type="predicted"/>
<dbReference type="PROSITE" id="PS50235">
    <property type="entry name" value="USP_3"/>
    <property type="match status" value="1"/>
</dbReference>
<gene>
    <name evidence="2" type="ORF">OVN521_LOCUS44585</name>
</gene>
<comment type="caution">
    <text evidence="2">The sequence shown here is derived from an EMBL/GenBank/DDBJ whole genome shotgun (WGS) entry which is preliminary data.</text>
</comment>
<evidence type="ECO:0000313" key="3">
    <source>
        <dbReference type="Proteomes" id="UP000663866"/>
    </source>
</evidence>
<dbReference type="GO" id="GO:0016579">
    <property type="term" value="P:protein deubiquitination"/>
    <property type="evidence" value="ECO:0007669"/>
    <property type="project" value="InterPro"/>
</dbReference>
<protein>
    <recommendedName>
        <fullName evidence="1">USP domain-containing protein</fullName>
    </recommendedName>
</protein>
<name>A0A821ASN1_9BILA</name>
<dbReference type="EMBL" id="CAJOBG010068715">
    <property type="protein sequence ID" value="CAF4585272.1"/>
    <property type="molecule type" value="Genomic_DNA"/>
</dbReference>
<dbReference type="AlphaFoldDB" id="A0A821ASN1"/>
<dbReference type="GO" id="GO:0004843">
    <property type="term" value="F:cysteine-type deubiquitinase activity"/>
    <property type="evidence" value="ECO:0007669"/>
    <property type="project" value="InterPro"/>
</dbReference>
<sequence length="119" mass="13499">IIQLNHEQSTSNVYIYKLNAVVVHIGEAADSGHIFSYIRSSDNLWYKADDTSVQRIDLDTVLACNNSYILCYTKSSTAGQVLRETEFFKPYEESSRVLFSSTPVRRDGITCKIIDHQTS</sequence>
<dbReference type="InterPro" id="IPR001394">
    <property type="entry name" value="Peptidase_C19_UCH"/>
</dbReference>
<reference evidence="2" key="1">
    <citation type="submission" date="2021-02" db="EMBL/GenBank/DDBJ databases">
        <authorList>
            <person name="Nowell W R."/>
        </authorList>
    </citation>
    <scope>NUCLEOTIDE SEQUENCE</scope>
</reference>
<keyword evidence="3" id="KW-1185">Reference proteome</keyword>